<evidence type="ECO:0000313" key="1">
    <source>
        <dbReference type="EMBL" id="GBM07321.1"/>
    </source>
</evidence>
<protein>
    <submittedName>
        <fullName evidence="1">Uncharacterized protein</fullName>
    </submittedName>
</protein>
<dbReference type="EMBL" id="BGPR01000241">
    <property type="protein sequence ID" value="GBM07321.1"/>
    <property type="molecule type" value="Genomic_DNA"/>
</dbReference>
<comment type="caution">
    <text evidence="1">The sequence shown here is derived from an EMBL/GenBank/DDBJ whole genome shotgun (WGS) entry which is preliminary data.</text>
</comment>
<evidence type="ECO:0000313" key="2">
    <source>
        <dbReference type="Proteomes" id="UP000499080"/>
    </source>
</evidence>
<name>A0A4Y2CS90_ARAVE</name>
<sequence length="118" mass="13367">MRPISGNDFIFKGLPRLRVALVSSGLRRKDDGESVARFRWAIIRLPSPPVSEDISPGSLWVRLVAGASSPDTETSCSKSPKTLQNIFHLNRTSGPFFFPLEKEEEGIKRERCRLRRKD</sequence>
<reference evidence="1 2" key="1">
    <citation type="journal article" date="2019" name="Sci. Rep.">
        <title>Orb-weaving spider Araneus ventricosus genome elucidates the spidroin gene catalogue.</title>
        <authorList>
            <person name="Kono N."/>
            <person name="Nakamura H."/>
            <person name="Ohtoshi R."/>
            <person name="Moran D.A.P."/>
            <person name="Shinohara A."/>
            <person name="Yoshida Y."/>
            <person name="Fujiwara M."/>
            <person name="Mori M."/>
            <person name="Tomita M."/>
            <person name="Arakawa K."/>
        </authorList>
    </citation>
    <scope>NUCLEOTIDE SEQUENCE [LARGE SCALE GENOMIC DNA]</scope>
</reference>
<organism evidence="1 2">
    <name type="scientific">Araneus ventricosus</name>
    <name type="common">Orbweaver spider</name>
    <name type="synonym">Epeira ventricosa</name>
    <dbReference type="NCBI Taxonomy" id="182803"/>
    <lineage>
        <taxon>Eukaryota</taxon>
        <taxon>Metazoa</taxon>
        <taxon>Ecdysozoa</taxon>
        <taxon>Arthropoda</taxon>
        <taxon>Chelicerata</taxon>
        <taxon>Arachnida</taxon>
        <taxon>Araneae</taxon>
        <taxon>Araneomorphae</taxon>
        <taxon>Entelegynae</taxon>
        <taxon>Araneoidea</taxon>
        <taxon>Araneidae</taxon>
        <taxon>Araneus</taxon>
    </lineage>
</organism>
<dbReference type="AlphaFoldDB" id="A0A4Y2CS90"/>
<dbReference type="Proteomes" id="UP000499080">
    <property type="component" value="Unassembled WGS sequence"/>
</dbReference>
<keyword evidence="2" id="KW-1185">Reference proteome</keyword>
<proteinExistence type="predicted"/>
<gene>
    <name evidence="1" type="ORF">AVEN_187870_1</name>
</gene>
<accession>A0A4Y2CS90</accession>